<dbReference type="Gene3D" id="3.20.20.140">
    <property type="entry name" value="Metal-dependent hydrolases"/>
    <property type="match status" value="1"/>
</dbReference>
<gene>
    <name evidence="1" type="ORF">METZ01_LOCUS401834</name>
</gene>
<evidence type="ECO:0000313" key="1">
    <source>
        <dbReference type="EMBL" id="SVD48980.1"/>
    </source>
</evidence>
<protein>
    <recommendedName>
        <fullName evidence="2">Polymerase/histidinol phosphatase N-terminal domain-containing protein</fullName>
    </recommendedName>
</protein>
<dbReference type="SUPFAM" id="SSF89550">
    <property type="entry name" value="PHP domain-like"/>
    <property type="match status" value="1"/>
</dbReference>
<name>A0A382VRH4_9ZZZZ</name>
<feature type="non-terminal residue" evidence="1">
    <location>
        <position position="101"/>
    </location>
</feature>
<evidence type="ECO:0008006" key="2">
    <source>
        <dbReference type="Google" id="ProtNLM"/>
    </source>
</evidence>
<dbReference type="AlphaFoldDB" id="A0A382VRH4"/>
<proteinExistence type="predicted"/>
<organism evidence="1">
    <name type="scientific">marine metagenome</name>
    <dbReference type="NCBI Taxonomy" id="408172"/>
    <lineage>
        <taxon>unclassified sequences</taxon>
        <taxon>metagenomes</taxon>
        <taxon>ecological metagenomes</taxon>
    </lineage>
</organism>
<sequence>MSGMKRLCSLLIIVLPLSSSAKTNWYKGNTHAHTKLCGHADSTPKVVAGWYHDHGYNFLILSEHNKFIDPATVKLEGKIRKDFVLVPGEEVTGQKTVHTTA</sequence>
<reference evidence="1" key="1">
    <citation type="submission" date="2018-05" db="EMBL/GenBank/DDBJ databases">
        <authorList>
            <person name="Lanie J.A."/>
            <person name="Ng W.-L."/>
            <person name="Kazmierczak K.M."/>
            <person name="Andrzejewski T.M."/>
            <person name="Davidsen T.M."/>
            <person name="Wayne K.J."/>
            <person name="Tettelin H."/>
            <person name="Glass J.I."/>
            <person name="Rusch D."/>
            <person name="Podicherti R."/>
            <person name="Tsui H.-C.T."/>
            <person name="Winkler M.E."/>
        </authorList>
    </citation>
    <scope>NUCLEOTIDE SEQUENCE</scope>
</reference>
<dbReference type="EMBL" id="UINC01153973">
    <property type="protein sequence ID" value="SVD48980.1"/>
    <property type="molecule type" value="Genomic_DNA"/>
</dbReference>
<dbReference type="InterPro" id="IPR016195">
    <property type="entry name" value="Pol/histidinol_Pase-like"/>
</dbReference>
<accession>A0A382VRH4</accession>